<evidence type="ECO:0000256" key="2">
    <source>
        <dbReference type="ARBA" id="ARBA00022842"/>
    </source>
</evidence>
<dbReference type="Gene3D" id="3.40.50.150">
    <property type="entry name" value="Vaccinia Virus protein VP39"/>
    <property type="match status" value="1"/>
</dbReference>
<protein>
    <submittedName>
        <fullName evidence="3">SAM-dependent methyltransferase</fullName>
    </submittedName>
</protein>
<keyword evidence="4" id="KW-1185">Reference proteome</keyword>
<sequence length="364" mass="40422">MLTYAERGDGMPNDPTRSHLAAMKGDGFYNRHSSMQATGIAALLSLLETACRTVVIGEGPLTIVDYGSSQGRNSMTPMRVAIKGLRFRSSPSVPIEVVHTDLPSNDFSALFEALVSDPDSYMSEASDVFPSAIGRSYFEPLLPPQRVNLGWSTWALQWMSASTIEAPDHILAGMSTAPTVVSAVTKQQARDWERFLTLRSREMRPGAKLVAGFTARTADVTGWEWLLGELRSAVCDMRMDGWLSEREKNHLTIPIGLRTLEQIREPFIQAETFADLVLEHLDLVKITDPCWEQFETSGDVLAFAKDHADMTQAWCGPMIASLIEPSREPAAFVAELFARFERRLSECPRPHEPYMAAVVLSKRA</sequence>
<dbReference type="InterPro" id="IPR042086">
    <property type="entry name" value="MeTrfase_capping"/>
</dbReference>
<keyword evidence="3" id="KW-0614">Plasmid</keyword>
<dbReference type="InterPro" id="IPR005299">
    <property type="entry name" value="MeTrfase_7"/>
</dbReference>
<evidence type="ECO:0000313" key="4">
    <source>
        <dbReference type="Proteomes" id="UP001432360"/>
    </source>
</evidence>
<proteinExistence type="predicted"/>
<evidence type="ECO:0000313" key="3">
    <source>
        <dbReference type="EMBL" id="WVT06995.1"/>
    </source>
</evidence>
<keyword evidence="3" id="KW-0489">Methyltransferase</keyword>
<dbReference type="GO" id="GO:0032259">
    <property type="term" value="P:methylation"/>
    <property type="evidence" value="ECO:0007669"/>
    <property type="project" value="UniProtKB-KW"/>
</dbReference>
<dbReference type="Proteomes" id="UP001432360">
    <property type="component" value="Plasmid pSchITTGS70d"/>
</dbReference>
<accession>A0ABZ2BHP8</accession>
<dbReference type="Pfam" id="PF03492">
    <property type="entry name" value="Methyltransf_7"/>
    <property type="match status" value="1"/>
</dbReference>
<dbReference type="EMBL" id="CP133152">
    <property type="protein sequence ID" value="WVT06995.1"/>
    <property type="molecule type" value="Genomic_DNA"/>
</dbReference>
<geneLocation type="plasmid" evidence="3 4">
    <name>pSchITTGS70d</name>
</geneLocation>
<dbReference type="GO" id="GO:0008168">
    <property type="term" value="F:methyltransferase activity"/>
    <property type="evidence" value="ECO:0007669"/>
    <property type="project" value="UniProtKB-KW"/>
</dbReference>
<keyword evidence="1" id="KW-0479">Metal-binding</keyword>
<dbReference type="InterPro" id="IPR029063">
    <property type="entry name" value="SAM-dependent_MTases_sf"/>
</dbReference>
<dbReference type="RefSeq" id="WP_331376016.1">
    <property type="nucleotide sequence ID" value="NZ_CP133152.1"/>
</dbReference>
<dbReference type="SUPFAM" id="SSF53335">
    <property type="entry name" value="S-adenosyl-L-methionine-dependent methyltransferases"/>
    <property type="match status" value="1"/>
</dbReference>
<name>A0ABZ2BHP8_9HYPH</name>
<dbReference type="Gene3D" id="1.10.1200.270">
    <property type="entry name" value="Methyltransferase, alpha-helical capping domain"/>
    <property type="match status" value="1"/>
</dbReference>
<gene>
    <name evidence="3" type="ORF">RB548_29945</name>
</gene>
<keyword evidence="2" id="KW-0460">Magnesium</keyword>
<keyword evidence="3" id="KW-0808">Transferase</keyword>
<organism evidence="3 4">
    <name type="scientific">Sinorhizobium chiapasense</name>
    <dbReference type="NCBI Taxonomy" id="501572"/>
    <lineage>
        <taxon>Bacteria</taxon>
        <taxon>Pseudomonadati</taxon>
        <taxon>Pseudomonadota</taxon>
        <taxon>Alphaproteobacteria</taxon>
        <taxon>Hyphomicrobiales</taxon>
        <taxon>Rhizobiaceae</taxon>
        <taxon>Sinorhizobium/Ensifer group</taxon>
        <taxon>Sinorhizobium</taxon>
    </lineage>
</organism>
<dbReference type="PANTHER" id="PTHR31009">
    <property type="entry name" value="S-ADENOSYL-L-METHIONINE:CARBOXYL METHYLTRANSFERASE FAMILY PROTEIN"/>
    <property type="match status" value="1"/>
</dbReference>
<evidence type="ECO:0000256" key="1">
    <source>
        <dbReference type="ARBA" id="ARBA00022723"/>
    </source>
</evidence>
<reference evidence="3" key="1">
    <citation type="submission" date="2023-08" db="EMBL/GenBank/DDBJ databases">
        <title>Complete genome sequence of Sinorhizobium chiapanecum ITTG S70 isolated from Acaciella angustissima nodules in Chiapas-Mexico.</title>
        <authorList>
            <person name="Rincon-Rosales R."/>
            <person name="Rogel M.A."/>
            <person name="Rincon-Medina C.I."/>
            <person name="Guerrero G."/>
            <person name="Manzano-Gomez L.A."/>
            <person name="Lopez-Lopez A."/>
            <person name="Rincon Molina F.A."/>
            <person name="Martinez-Romero E."/>
        </authorList>
    </citation>
    <scope>NUCLEOTIDE SEQUENCE</scope>
    <source>
        <strain evidence="3">ITTG S70</strain>
        <plasmid evidence="3">pSchITTGS70d</plasmid>
    </source>
</reference>